<dbReference type="KEGG" id="mmr:Mmar10_2985"/>
<evidence type="ECO:0000313" key="3">
    <source>
        <dbReference type="Proteomes" id="UP000001964"/>
    </source>
</evidence>
<protein>
    <submittedName>
        <fullName evidence="2">Uncharacterized protein</fullName>
    </submittedName>
</protein>
<reference evidence="2 3" key="1">
    <citation type="submission" date="2006-08" db="EMBL/GenBank/DDBJ databases">
        <title>Complete sequence of Maricaulis maris MCS10.</title>
        <authorList>
            <consortium name="US DOE Joint Genome Institute"/>
            <person name="Copeland A."/>
            <person name="Lucas S."/>
            <person name="Lapidus A."/>
            <person name="Barry K."/>
            <person name="Detter J.C."/>
            <person name="Glavina del Rio T."/>
            <person name="Hammon N."/>
            <person name="Israni S."/>
            <person name="Dalin E."/>
            <person name="Tice H."/>
            <person name="Pitluck S."/>
            <person name="Saunders E."/>
            <person name="Brettin T."/>
            <person name="Bruce D."/>
            <person name="Han C."/>
            <person name="Tapia R."/>
            <person name="Gilna P."/>
            <person name="Schmutz J."/>
            <person name="Larimer F."/>
            <person name="Land M."/>
            <person name="Hauser L."/>
            <person name="Kyrpides N."/>
            <person name="Mikhailova N."/>
            <person name="Viollier P."/>
            <person name="Stephens C."/>
            <person name="Richardson P."/>
        </authorList>
    </citation>
    <scope>NUCLEOTIDE SEQUENCE [LARGE SCALE GENOMIC DNA]</scope>
    <source>
        <strain evidence="2 3">MCS10</strain>
    </source>
</reference>
<proteinExistence type="predicted"/>
<organism evidence="2 3">
    <name type="scientific">Maricaulis maris (strain MCS10)</name>
    <name type="common">Caulobacter maris</name>
    <dbReference type="NCBI Taxonomy" id="394221"/>
    <lineage>
        <taxon>Bacteria</taxon>
        <taxon>Pseudomonadati</taxon>
        <taxon>Pseudomonadota</taxon>
        <taxon>Alphaproteobacteria</taxon>
        <taxon>Maricaulales</taxon>
        <taxon>Maricaulaceae</taxon>
        <taxon>Maricaulis</taxon>
    </lineage>
</organism>
<keyword evidence="1" id="KW-0812">Transmembrane</keyword>
<dbReference type="EMBL" id="CP000449">
    <property type="protein sequence ID" value="ABI67266.1"/>
    <property type="molecule type" value="Genomic_DNA"/>
</dbReference>
<gene>
    <name evidence="2" type="ordered locus">Mmar10_2985</name>
</gene>
<feature type="transmembrane region" description="Helical" evidence="1">
    <location>
        <begin position="56"/>
        <end position="82"/>
    </location>
</feature>
<accession>Q0AKC7</accession>
<dbReference type="RefSeq" id="WP_011644910.1">
    <property type="nucleotide sequence ID" value="NC_008347.1"/>
</dbReference>
<name>Q0AKC7_MARMM</name>
<keyword evidence="3" id="KW-1185">Reference proteome</keyword>
<evidence type="ECO:0000256" key="1">
    <source>
        <dbReference type="SAM" id="Phobius"/>
    </source>
</evidence>
<dbReference type="AlphaFoldDB" id="Q0AKC7"/>
<sequence>MDSKAKTITPYIRWLSRFSLLLLSLHTIYVIGWAVVDIAVRAGLWPAGLWNWDADAFFASLSVWQEVAFFSSTALAMVSFWLHLKRSALIIPVFLVSYFLYRLDSFFLTLNDLFNGIGGFETFTPMLVLQLALLLALMLLWGEGYFDRSTFRRQS</sequence>
<feature type="transmembrane region" description="Helical" evidence="1">
    <location>
        <begin position="89"/>
        <end position="107"/>
    </location>
</feature>
<feature type="transmembrane region" description="Helical" evidence="1">
    <location>
        <begin position="127"/>
        <end position="146"/>
    </location>
</feature>
<keyword evidence="1" id="KW-1133">Transmembrane helix</keyword>
<feature type="transmembrane region" description="Helical" evidence="1">
    <location>
        <begin position="20"/>
        <end position="44"/>
    </location>
</feature>
<keyword evidence="1" id="KW-0472">Membrane</keyword>
<dbReference type="HOGENOM" id="CLU_1693388_0_0_5"/>
<evidence type="ECO:0000313" key="2">
    <source>
        <dbReference type="EMBL" id="ABI67266.1"/>
    </source>
</evidence>
<dbReference type="STRING" id="394221.Mmar10_2985"/>
<dbReference type="Proteomes" id="UP000001964">
    <property type="component" value="Chromosome"/>
</dbReference>